<dbReference type="GeneID" id="64663967"/>
<dbReference type="AlphaFoldDB" id="A0AAD4E2J8"/>
<gene>
    <name evidence="2" type="ORF">F5891DRAFT_1237679</name>
</gene>
<proteinExistence type="predicted"/>
<keyword evidence="3" id="KW-1185">Reference proteome</keyword>
<dbReference type="Proteomes" id="UP001195769">
    <property type="component" value="Unassembled WGS sequence"/>
</dbReference>
<protein>
    <submittedName>
        <fullName evidence="2">Uncharacterized protein</fullName>
    </submittedName>
</protein>
<accession>A0AAD4E2J8</accession>
<sequence>MDVAGHAECGCSERGALLGEAGYLWYKALGMNRGGCGVSIEDQRKFIDLTDPNLEGADVNDDSSSLHAPSLPPSSSEAEDDDFDIDAVVREEEKHLAAFRAQHSVSPEPPAPKAKYKVLPPEVADGMDIDEEAMWNDLEIFDDSIPNPSPPPESSKSSIVVDNQDEEIWDMVRELEREELRRVHSIETTSCVICFEYAFGRER</sequence>
<evidence type="ECO:0000313" key="2">
    <source>
        <dbReference type="EMBL" id="KAG1898521.1"/>
    </source>
</evidence>
<evidence type="ECO:0000256" key="1">
    <source>
        <dbReference type="SAM" id="MobiDB-lite"/>
    </source>
</evidence>
<name>A0AAD4E2J8_9AGAM</name>
<feature type="region of interest" description="Disordered" evidence="1">
    <location>
        <begin position="142"/>
        <end position="161"/>
    </location>
</feature>
<organism evidence="2 3">
    <name type="scientific">Suillus fuscotomentosus</name>
    <dbReference type="NCBI Taxonomy" id="1912939"/>
    <lineage>
        <taxon>Eukaryota</taxon>
        <taxon>Fungi</taxon>
        <taxon>Dikarya</taxon>
        <taxon>Basidiomycota</taxon>
        <taxon>Agaricomycotina</taxon>
        <taxon>Agaricomycetes</taxon>
        <taxon>Agaricomycetidae</taxon>
        <taxon>Boletales</taxon>
        <taxon>Suillineae</taxon>
        <taxon>Suillaceae</taxon>
        <taxon>Suillus</taxon>
    </lineage>
</organism>
<reference evidence="2" key="1">
    <citation type="journal article" date="2020" name="New Phytol.">
        <title>Comparative genomics reveals dynamic genome evolution in host specialist ectomycorrhizal fungi.</title>
        <authorList>
            <person name="Lofgren L.A."/>
            <person name="Nguyen N.H."/>
            <person name="Vilgalys R."/>
            <person name="Ruytinx J."/>
            <person name="Liao H.L."/>
            <person name="Branco S."/>
            <person name="Kuo A."/>
            <person name="LaButti K."/>
            <person name="Lipzen A."/>
            <person name="Andreopoulos W."/>
            <person name="Pangilinan J."/>
            <person name="Riley R."/>
            <person name="Hundley H."/>
            <person name="Na H."/>
            <person name="Barry K."/>
            <person name="Grigoriev I.V."/>
            <person name="Stajich J.E."/>
            <person name="Kennedy P.G."/>
        </authorList>
    </citation>
    <scope>NUCLEOTIDE SEQUENCE</scope>
    <source>
        <strain evidence="2">FC203</strain>
    </source>
</reference>
<dbReference type="RefSeq" id="XP_041224097.1">
    <property type="nucleotide sequence ID" value="XM_041369669.1"/>
</dbReference>
<evidence type="ECO:0000313" key="3">
    <source>
        <dbReference type="Proteomes" id="UP001195769"/>
    </source>
</evidence>
<feature type="compositionally biased region" description="Low complexity" evidence="1">
    <location>
        <begin position="62"/>
        <end position="76"/>
    </location>
</feature>
<comment type="caution">
    <text evidence="2">The sequence shown here is derived from an EMBL/GenBank/DDBJ whole genome shotgun (WGS) entry which is preliminary data.</text>
</comment>
<dbReference type="EMBL" id="JABBWK010000039">
    <property type="protein sequence ID" value="KAG1898521.1"/>
    <property type="molecule type" value="Genomic_DNA"/>
</dbReference>
<feature type="region of interest" description="Disordered" evidence="1">
    <location>
        <begin position="53"/>
        <end position="81"/>
    </location>
</feature>